<feature type="compositionally biased region" description="Low complexity" evidence="1">
    <location>
        <begin position="107"/>
        <end position="116"/>
    </location>
</feature>
<comment type="caution">
    <text evidence="2">The sequence shown here is derived from an EMBL/GenBank/DDBJ whole genome shotgun (WGS) entry which is preliminary data.</text>
</comment>
<reference evidence="2 3" key="1">
    <citation type="submission" date="2017-03" db="EMBL/GenBank/DDBJ databases">
        <title>Genome Survey of Euroglyphus maynei.</title>
        <authorList>
            <person name="Arlian L.G."/>
            <person name="Morgan M.S."/>
            <person name="Rider S.D."/>
        </authorList>
    </citation>
    <scope>NUCLEOTIDE SEQUENCE [LARGE SCALE GENOMIC DNA]</scope>
    <source>
        <strain evidence="2">Arlian Lab</strain>
        <tissue evidence="2">Whole body</tissue>
    </source>
</reference>
<dbReference type="OrthoDB" id="5914531at2759"/>
<sequence length="259" mass="28933">MSLESTTSLSNSTLCSSSTNLTCSSESNPNNTQTDIENDDTNSWRNNSIKYRRARLNLNLVPLKNLSLPQISPTPTTETALPVRNGSSCSTGNGHNDGGRPNSSLINNGRSRSSANGNHASDYFNFSFHDHNQQHYHSYQSCSHRHHHHHHHYSSLSSSSTGYFCPTTTAILIQRPPSPKYNPSKFEPIVQLSNYQSTAINDIDHNTNSGWCCNSHDHNSNSNNCNRSSSSYVLNSKHLRFDYQDAVRIDPNLDLEHQS</sequence>
<feature type="compositionally biased region" description="Polar residues" evidence="1">
    <location>
        <begin position="68"/>
        <end position="94"/>
    </location>
</feature>
<protein>
    <submittedName>
        <fullName evidence="2">Uncharacterized protein</fullName>
    </submittedName>
</protein>
<accession>A0A1Y3BSY4</accession>
<keyword evidence="3" id="KW-1185">Reference proteome</keyword>
<name>A0A1Y3BSY4_EURMA</name>
<dbReference type="Proteomes" id="UP000194236">
    <property type="component" value="Unassembled WGS sequence"/>
</dbReference>
<dbReference type="EMBL" id="MUJZ01007191">
    <property type="protein sequence ID" value="OTF82696.1"/>
    <property type="molecule type" value="Genomic_DNA"/>
</dbReference>
<evidence type="ECO:0000313" key="2">
    <source>
        <dbReference type="EMBL" id="OTF82696.1"/>
    </source>
</evidence>
<feature type="region of interest" description="Disordered" evidence="1">
    <location>
        <begin position="1"/>
        <end position="44"/>
    </location>
</feature>
<gene>
    <name evidence="2" type="ORF">BLA29_003405</name>
</gene>
<proteinExistence type="predicted"/>
<organism evidence="2 3">
    <name type="scientific">Euroglyphus maynei</name>
    <name type="common">Mayne's house dust mite</name>
    <dbReference type="NCBI Taxonomy" id="6958"/>
    <lineage>
        <taxon>Eukaryota</taxon>
        <taxon>Metazoa</taxon>
        <taxon>Ecdysozoa</taxon>
        <taxon>Arthropoda</taxon>
        <taxon>Chelicerata</taxon>
        <taxon>Arachnida</taxon>
        <taxon>Acari</taxon>
        <taxon>Acariformes</taxon>
        <taxon>Sarcoptiformes</taxon>
        <taxon>Astigmata</taxon>
        <taxon>Psoroptidia</taxon>
        <taxon>Analgoidea</taxon>
        <taxon>Pyroglyphidae</taxon>
        <taxon>Pyroglyphinae</taxon>
        <taxon>Euroglyphus</taxon>
    </lineage>
</organism>
<dbReference type="AlphaFoldDB" id="A0A1Y3BSY4"/>
<evidence type="ECO:0000313" key="3">
    <source>
        <dbReference type="Proteomes" id="UP000194236"/>
    </source>
</evidence>
<feature type="compositionally biased region" description="Low complexity" evidence="1">
    <location>
        <begin position="1"/>
        <end position="27"/>
    </location>
</feature>
<feature type="region of interest" description="Disordered" evidence="1">
    <location>
        <begin position="68"/>
        <end position="116"/>
    </location>
</feature>
<feature type="compositionally biased region" description="Polar residues" evidence="1">
    <location>
        <begin position="28"/>
        <end position="44"/>
    </location>
</feature>
<evidence type="ECO:0000256" key="1">
    <source>
        <dbReference type="SAM" id="MobiDB-lite"/>
    </source>
</evidence>